<dbReference type="CDD" id="cd05233">
    <property type="entry name" value="SDR_c"/>
    <property type="match status" value="1"/>
</dbReference>
<reference evidence="5 6" key="1">
    <citation type="submission" date="2018-11" db="EMBL/GenBank/DDBJ databases">
        <title>Sequencing the genomes of 1000 actinobacteria strains.</title>
        <authorList>
            <person name="Klenk H.-P."/>
        </authorList>
    </citation>
    <scope>NUCLEOTIDE SEQUENCE [LARGE SCALE GENOMIC DNA]</scope>
    <source>
        <strain evidence="5 6">DSM 44254</strain>
    </source>
</reference>
<evidence type="ECO:0000313" key="6">
    <source>
        <dbReference type="Proteomes" id="UP000272400"/>
    </source>
</evidence>
<dbReference type="OrthoDB" id="9775296at2"/>
<dbReference type="EMBL" id="RJKE01000001">
    <property type="protein sequence ID" value="ROO88015.1"/>
    <property type="molecule type" value="Genomic_DNA"/>
</dbReference>
<evidence type="ECO:0000313" key="5">
    <source>
        <dbReference type="EMBL" id="ROO88015.1"/>
    </source>
</evidence>
<evidence type="ECO:0000256" key="4">
    <source>
        <dbReference type="RuleBase" id="RU000363"/>
    </source>
</evidence>
<dbReference type="InterPro" id="IPR002347">
    <property type="entry name" value="SDR_fam"/>
</dbReference>
<dbReference type="PANTHER" id="PTHR43391:SF14">
    <property type="entry name" value="DEHYDROGENASE_REDUCTASE SDR FAMILY PROTEIN 7-LIKE"/>
    <property type="match status" value="1"/>
</dbReference>
<dbReference type="PRINTS" id="PR00081">
    <property type="entry name" value="GDHRDH"/>
</dbReference>
<name>A0A3N1D3B1_9ACTN</name>
<dbReference type="InterPro" id="IPR036291">
    <property type="entry name" value="NAD(P)-bd_dom_sf"/>
</dbReference>
<gene>
    <name evidence="5" type="ORF">EDD29_5668</name>
</gene>
<dbReference type="SUPFAM" id="SSF51735">
    <property type="entry name" value="NAD(P)-binding Rossmann-fold domains"/>
    <property type="match status" value="1"/>
</dbReference>
<dbReference type="Gene3D" id="3.40.50.720">
    <property type="entry name" value="NAD(P)-binding Rossmann-like Domain"/>
    <property type="match status" value="1"/>
</dbReference>
<dbReference type="PRINTS" id="PR00080">
    <property type="entry name" value="SDRFAMILY"/>
</dbReference>
<evidence type="ECO:0000256" key="2">
    <source>
        <dbReference type="ARBA" id="ARBA00022857"/>
    </source>
</evidence>
<dbReference type="InterPro" id="IPR020904">
    <property type="entry name" value="Sc_DH/Rdtase_CS"/>
</dbReference>
<comment type="caution">
    <text evidence="5">The sequence shown here is derived from an EMBL/GenBank/DDBJ whole genome shotgun (WGS) entry which is preliminary data.</text>
</comment>
<protein>
    <submittedName>
        <fullName evidence="5">NADP-dependent 3-hydroxy acid dehydrogenase YdfG</fullName>
    </submittedName>
</protein>
<dbReference type="PROSITE" id="PS00061">
    <property type="entry name" value="ADH_SHORT"/>
    <property type="match status" value="1"/>
</dbReference>
<dbReference type="PANTHER" id="PTHR43391">
    <property type="entry name" value="RETINOL DEHYDROGENASE-RELATED"/>
    <property type="match status" value="1"/>
</dbReference>
<dbReference type="RefSeq" id="WP_148086114.1">
    <property type="nucleotide sequence ID" value="NZ_RJKE01000001.1"/>
</dbReference>
<evidence type="ECO:0000256" key="1">
    <source>
        <dbReference type="ARBA" id="ARBA00006484"/>
    </source>
</evidence>
<keyword evidence="6" id="KW-1185">Reference proteome</keyword>
<comment type="similarity">
    <text evidence="1 4">Belongs to the short-chain dehydrogenases/reductases (SDR) family.</text>
</comment>
<organism evidence="5 6">
    <name type="scientific">Actinocorallia herbida</name>
    <dbReference type="NCBI Taxonomy" id="58109"/>
    <lineage>
        <taxon>Bacteria</taxon>
        <taxon>Bacillati</taxon>
        <taxon>Actinomycetota</taxon>
        <taxon>Actinomycetes</taxon>
        <taxon>Streptosporangiales</taxon>
        <taxon>Thermomonosporaceae</taxon>
        <taxon>Actinocorallia</taxon>
    </lineage>
</organism>
<accession>A0A3N1D3B1</accession>
<dbReference type="Proteomes" id="UP000272400">
    <property type="component" value="Unassembled WGS sequence"/>
</dbReference>
<keyword evidence="2" id="KW-0521">NADP</keyword>
<dbReference type="GO" id="GO:0016491">
    <property type="term" value="F:oxidoreductase activity"/>
    <property type="evidence" value="ECO:0007669"/>
    <property type="project" value="UniProtKB-KW"/>
</dbReference>
<proteinExistence type="inferred from homology"/>
<keyword evidence="3" id="KW-0560">Oxidoreductase</keyword>
<sequence length="259" mass="27260">MTGVLAGRTAVVTGASRGTGLAIALALAAEGARVGLLARPGPHLDSAASRLGAAGLPLPADLCDPAAVRAAFALVHSEFGGLDILVNNAAMAEPHLVEEATDAELAREVGTNLLGPLYTTREAVPLLRASRSPHLVNLSSESSADPFPYLLVYAATKAALERLTEGLAHELRPDGIRCTLLKVGRTETTFKDAWDPERLRRAVLAWEEGGFRARVSGSAAQPPERVAEAVLFAVTREGGSVIGELSVRSYPDEFLERQP</sequence>
<evidence type="ECO:0000256" key="3">
    <source>
        <dbReference type="ARBA" id="ARBA00023002"/>
    </source>
</evidence>
<dbReference type="Pfam" id="PF00106">
    <property type="entry name" value="adh_short"/>
    <property type="match status" value="1"/>
</dbReference>
<dbReference type="AlphaFoldDB" id="A0A3N1D3B1"/>